<keyword evidence="2" id="KW-0812">Transmembrane</keyword>
<keyword evidence="2" id="KW-0564">Palmitate</keyword>
<feature type="coiled-coil region" evidence="3">
    <location>
        <begin position="371"/>
        <end position="430"/>
    </location>
</feature>
<dbReference type="GO" id="GO:0015562">
    <property type="term" value="F:efflux transmembrane transporter activity"/>
    <property type="evidence" value="ECO:0007669"/>
    <property type="project" value="InterPro"/>
</dbReference>
<evidence type="ECO:0000313" key="4">
    <source>
        <dbReference type="EMBL" id="HIX54442.1"/>
    </source>
</evidence>
<organism evidence="4 5">
    <name type="scientific">Candidatus Sphingobacterium stercoripullorum</name>
    <dbReference type="NCBI Taxonomy" id="2838759"/>
    <lineage>
        <taxon>Bacteria</taxon>
        <taxon>Pseudomonadati</taxon>
        <taxon>Bacteroidota</taxon>
        <taxon>Sphingobacteriia</taxon>
        <taxon>Sphingobacteriales</taxon>
        <taxon>Sphingobacteriaceae</taxon>
        <taxon>Sphingobacterium</taxon>
    </lineage>
</organism>
<name>A0A9D2AY28_9SPHI</name>
<dbReference type="PANTHER" id="PTHR30203:SF33">
    <property type="entry name" value="BLR4455 PROTEIN"/>
    <property type="match status" value="1"/>
</dbReference>
<dbReference type="Pfam" id="PF02321">
    <property type="entry name" value="OEP"/>
    <property type="match status" value="2"/>
</dbReference>
<dbReference type="Gene3D" id="1.20.1600.10">
    <property type="entry name" value="Outer membrane efflux proteins (OEP)"/>
    <property type="match status" value="1"/>
</dbReference>
<dbReference type="GO" id="GO:0005886">
    <property type="term" value="C:plasma membrane"/>
    <property type="evidence" value="ECO:0007669"/>
    <property type="project" value="UniProtKB-SubCell"/>
</dbReference>
<comment type="similarity">
    <text evidence="1 2">Belongs to the outer membrane factor (OMF) (TC 1.B.17) family.</text>
</comment>
<reference evidence="4" key="2">
    <citation type="submission" date="2021-04" db="EMBL/GenBank/DDBJ databases">
        <authorList>
            <person name="Gilroy R."/>
        </authorList>
    </citation>
    <scope>NUCLEOTIDE SEQUENCE</scope>
    <source>
        <strain evidence="4">1719</strain>
    </source>
</reference>
<comment type="subcellular location">
    <subcellularLocation>
        <location evidence="2">Cell membrane</location>
        <topology evidence="2">Lipid-anchor</topology>
    </subcellularLocation>
</comment>
<sequence length="486" mass="54517">MNYSKIYFTLILGVVLFMSSCKVGEKYTQPELPLPEEFTQEVLTKQLDSIPYASISWEDFFHDTTLIALIDSALKNNHDMQVALKNIDIAHRTLKQNRLEYLPSIDGNVASAHQQYRSENYYSNPSSNWYDQKGTTPPNSMYLQQSQFSSGLDFSWELDIWGKIANQKDELTAEFLNTQNIKNGIQTRLIADIAKGYFNLMMLDAQIEVAKRNVQLSDSTLHMVKLQFEAGEITALAVEQTESQRLDAASLVPELEKEIAVQENALRVLTGELDQDIRRSDYNQKLLSNEQAINLGAPIDIVRNRPDIRGAEFTLIAANARMNIKQSLRYPTLTLGGAFGVNSMLPKNWFEIPGSLFGNITGGLTAPIFQKGRLKAAYDVAKLEREKAEIELQKSVLQAVAEVSNAVVAVDKIDEQLDFAKKKVENSRSAVNSALMLFRSGYATYLEVITAQSNALKNELALVDAQQKQLYAYVSLYKALGGGWQK</sequence>
<dbReference type="SUPFAM" id="SSF56954">
    <property type="entry name" value="Outer membrane efflux proteins (OEP)"/>
    <property type="match status" value="1"/>
</dbReference>
<accession>A0A9D2AY28</accession>
<dbReference type="Proteomes" id="UP000824156">
    <property type="component" value="Unassembled WGS sequence"/>
</dbReference>
<keyword evidence="3" id="KW-0175">Coiled coil</keyword>
<keyword evidence="2" id="KW-0449">Lipoprotein</keyword>
<dbReference type="EMBL" id="DXEZ01000150">
    <property type="protein sequence ID" value="HIX54442.1"/>
    <property type="molecule type" value="Genomic_DNA"/>
</dbReference>
<protein>
    <submittedName>
        <fullName evidence="4">Efflux transporter outer membrane subunit</fullName>
    </submittedName>
</protein>
<dbReference type="InterPro" id="IPR010131">
    <property type="entry name" value="MdtP/NodT-like"/>
</dbReference>
<dbReference type="PANTHER" id="PTHR30203">
    <property type="entry name" value="OUTER MEMBRANE CATION EFFLUX PROTEIN"/>
    <property type="match status" value="1"/>
</dbReference>
<dbReference type="InterPro" id="IPR003423">
    <property type="entry name" value="OMP_efflux"/>
</dbReference>
<evidence type="ECO:0000313" key="5">
    <source>
        <dbReference type="Proteomes" id="UP000824156"/>
    </source>
</evidence>
<gene>
    <name evidence="4" type="ORF">H9853_05400</name>
</gene>
<keyword evidence="2" id="KW-0472">Membrane</keyword>
<evidence type="ECO:0000256" key="3">
    <source>
        <dbReference type="SAM" id="Coils"/>
    </source>
</evidence>
<proteinExistence type="inferred from homology"/>
<dbReference type="PROSITE" id="PS51257">
    <property type="entry name" value="PROKAR_LIPOPROTEIN"/>
    <property type="match status" value="1"/>
</dbReference>
<comment type="caution">
    <text evidence="4">The sequence shown here is derived from an EMBL/GenBank/DDBJ whole genome shotgun (WGS) entry which is preliminary data.</text>
</comment>
<keyword evidence="2" id="KW-1134">Transmembrane beta strand</keyword>
<dbReference type="AlphaFoldDB" id="A0A9D2AY28"/>
<evidence type="ECO:0000256" key="2">
    <source>
        <dbReference type="RuleBase" id="RU362097"/>
    </source>
</evidence>
<reference evidence="4" key="1">
    <citation type="journal article" date="2021" name="PeerJ">
        <title>Extensive microbial diversity within the chicken gut microbiome revealed by metagenomics and culture.</title>
        <authorList>
            <person name="Gilroy R."/>
            <person name="Ravi A."/>
            <person name="Getino M."/>
            <person name="Pursley I."/>
            <person name="Horton D.L."/>
            <person name="Alikhan N.F."/>
            <person name="Baker D."/>
            <person name="Gharbi K."/>
            <person name="Hall N."/>
            <person name="Watson M."/>
            <person name="Adriaenssens E.M."/>
            <person name="Foster-Nyarko E."/>
            <person name="Jarju S."/>
            <person name="Secka A."/>
            <person name="Antonio M."/>
            <person name="Oren A."/>
            <person name="Chaudhuri R.R."/>
            <person name="La Ragione R."/>
            <person name="Hildebrand F."/>
            <person name="Pallen M.J."/>
        </authorList>
    </citation>
    <scope>NUCLEOTIDE SEQUENCE</scope>
    <source>
        <strain evidence="4">1719</strain>
    </source>
</reference>
<dbReference type="Gene3D" id="2.20.200.10">
    <property type="entry name" value="Outer membrane efflux proteins (OEP)"/>
    <property type="match status" value="1"/>
</dbReference>
<dbReference type="NCBIfam" id="TIGR01845">
    <property type="entry name" value="outer_NodT"/>
    <property type="match status" value="1"/>
</dbReference>
<evidence type="ECO:0000256" key="1">
    <source>
        <dbReference type="ARBA" id="ARBA00007613"/>
    </source>
</evidence>